<evidence type="ECO:0000259" key="3">
    <source>
        <dbReference type="PROSITE" id="PS51898"/>
    </source>
</evidence>
<dbReference type="InterPro" id="IPR002104">
    <property type="entry name" value="Integrase_catalytic"/>
</dbReference>
<reference evidence="4 5" key="1">
    <citation type="journal article" date="2012" name="J. Bacteriol.">
        <title>De Novo Genome Project of Cupriavidus basilensis OR16.</title>
        <authorList>
            <person name="Cserhati M."/>
            <person name="Kriszt B."/>
            <person name="Szoboszlay S."/>
            <person name="Toth A."/>
            <person name="Szabo I."/>
            <person name="Tancsics A."/>
            <person name="Nagy I."/>
            <person name="Horvath B."/>
            <person name="Nagy I."/>
            <person name="Kukolya J."/>
        </authorList>
    </citation>
    <scope>NUCLEOTIDE SEQUENCE [LARGE SCALE GENOMIC DNA]</scope>
    <source>
        <strain evidence="4 5">OR16</strain>
    </source>
</reference>
<dbReference type="Gene3D" id="1.10.443.10">
    <property type="entry name" value="Intergrase catalytic core"/>
    <property type="match status" value="1"/>
</dbReference>
<dbReference type="GO" id="GO:0015074">
    <property type="term" value="P:DNA integration"/>
    <property type="evidence" value="ECO:0007669"/>
    <property type="project" value="UniProtKB-KW"/>
</dbReference>
<dbReference type="GO" id="GO:0006310">
    <property type="term" value="P:DNA recombination"/>
    <property type="evidence" value="ECO:0007669"/>
    <property type="project" value="UniProtKB-KW"/>
</dbReference>
<evidence type="ECO:0000313" key="5">
    <source>
        <dbReference type="Proteomes" id="UP000005808"/>
    </source>
</evidence>
<dbReference type="RefSeq" id="WP_006161913.1">
    <property type="nucleotide sequence ID" value="NZ_AHJE01000088.1"/>
</dbReference>
<dbReference type="GO" id="GO:0003677">
    <property type="term" value="F:DNA binding"/>
    <property type="evidence" value="ECO:0007669"/>
    <property type="project" value="InterPro"/>
</dbReference>
<dbReference type="PROSITE" id="PS51898">
    <property type="entry name" value="TYR_RECOMBINASE"/>
    <property type="match status" value="1"/>
</dbReference>
<dbReference type="InterPro" id="IPR013762">
    <property type="entry name" value="Integrase-like_cat_sf"/>
</dbReference>
<evidence type="ECO:0000256" key="2">
    <source>
        <dbReference type="ARBA" id="ARBA00023172"/>
    </source>
</evidence>
<dbReference type="AlphaFoldDB" id="H1SD56"/>
<gene>
    <name evidence="4" type="ORF">OR16_30899</name>
</gene>
<dbReference type="InterPro" id="IPR011010">
    <property type="entry name" value="DNA_brk_join_enz"/>
</dbReference>
<dbReference type="SUPFAM" id="SSF56349">
    <property type="entry name" value="DNA breaking-rejoining enzymes"/>
    <property type="match status" value="1"/>
</dbReference>
<dbReference type="CDD" id="cd00796">
    <property type="entry name" value="INT_Rci_Hp1_C"/>
    <property type="match status" value="1"/>
</dbReference>
<evidence type="ECO:0000256" key="1">
    <source>
        <dbReference type="ARBA" id="ARBA00022908"/>
    </source>
</evidence>
<dbReference type="Proteomes" id="UP000005808">
    <property type="component" value="Unassembled WGS sequence"/>
</dbReference>
<dbReference type="EMBL" id="AHJE01000088">
    <property type="protein sequence ID" value="EHP39554.1"/>
    <property type="molecule type" value="Genomic_DNA"/>
</dbReference>
<feature type="domain" description="Tyr recombinase" evidence="3">
    <location>
        <begin position="151"/>
        <end position="316"/>
    </location>
</feature>
<evidence type="ECO:0000313" key="4">
    <source>
        <dbReference type="EMBL" id="EHP39554.1"/>
    </source>
</evidence>
<keyword evidence="1" id="KW-0229">DNA integration</keyword>
<accession>H1SD56</accession>
<name>H1SD56_9BURK</name>
<sequence>MATIVQRGESWQVKVRATGQPVRSKTFRTREEAEAWAAAESTPASGVTVGDLFKMYVKRVAPSRRNGDWERRVLQRLLRAEAKLCSLGAASLGKHHLATWRDRRLQEVAPASLRRELDVISAVYVVAIAEWNVGLAENPVHGFRRPALPLPREVRLTEGDDGKLIAAAIDFNREIAPAIILAIETGMRQGEIASLRWENIDVEKRTALLPMTKNGTRRRVPLSSKALEALTWCPPPHRGRVFKLTQHAMKYAFQQVREQCGLEGIRFHDLRHEAISRFFEKGLNVMEVAAISGHKNLKMLQRYTHLDASKLAAKLG</sequence>
<dbReference type="PATRIC" id="fig|1127483.3.peg.6165"/>
<proteinExistence type="predicted"/>
<keyword evidence="2" id="KW-0233">DNA recombination</keyword>
<dbReference type="Pfam" id="PF00589">
    <property type="entry name" value="Phage_integrase"/>
    <property type="match status" value="1"/>
</dbReference>
<protein>
    <submittedName>
        <fullName evidence="4">Site-specific integrase/recombinase</fullName>
    </submittedName>
</protein>
<organism evidence="4 5">
    <name type="scientific">Cupriavidus basilensis OR16</name>
    <dbReference type="NCBI Taxonomy" id="1127483"/>
    <lineage>
        <taxon>Bacteria</taxon>
        <taxon>Pseudomonadati</taxon>
        <taxon>Pseudomonadota</taxon>
        <taxon>Betaproteobacteria</taxon>
        <taxon>Burkholderiales</taxon>
        <taxon>Burkholderiaceae</taxon>
        <taxon>Cupriavidus</taxon>
    </lineage>
</organism>
<comment type="caution">
    <text evidence="4">The sequence shown here is derived from an EMBL/GenBank/DDBJ whole genome shotgun (WGS) entry which is preliminary data.</text>
</comment>
<dbReference type="InterPro" id="IPR050090">
    <property type="entry name" value="Tyrosine_recombinase_XerCD"/>
</dbReference>
<dbReference type="PANTHER" id="PTHR30349:SF94">
    <property type="entry name" value="INTEGRASE_RECOMBINASE HI_1414-RELATED"/>
    <property type="match status" value="1"/>
</dbReference>
<dbReference type="PANTHER" id="PTHR30349">
    <property type="entry name" value="PHAGE INTEGRASE-RELATED"/>
    <property type="match status" value="1"/>
</dbReference>